<evidence type="ECO:0000313" key="2">
    <source>
        <dbReference type="Proteomes" id="UP000249299"/>
    </source>
</evidence>
<dbReference type="Proteomes" id="UP000249299">
    <property type="component" value="Unassembled WGS sequence"/>
</dbReference>
<proteinExistence type="predicted"/>
<comment type="caution">
    <text evidence="1">The sequence shown here is derived from an EMBL/GenBank/DDBJ whole genome shotgun (WGS) entry which is preliminary data.</text>
</comment>
<dbReference type="AlphaFoldDB" id="A0A327JKR3"/>
<dbReference type="Pfam" id="PF11011">
    <property type="entry name" value="DUF2849"/>
    <property type="match status" value="1"/>
</dbReference>
<evidence type="ECO:0008006" key="3">
    <source>
        <dbReference type="Google" id="ProtNLM"/>
    </source>
</evidence>
<keyword evidence="2" id="KW-1185">Reference proteome</keyword>
<name>A0A327JKR3_9HYPH</name>
<dbReference type="InterPro" id="IPR021270">
    <property type="entry name" value="DUF2849"/>
</dbReference>
<reference evidence="1 2" key="1">
    <citation type="submission" date="2017-07" db="EMBL/GenBank/DDBJ databases">
        <title>Draft Genome Sequences of Select Purple Nonsulfur Bacteria.</title>
        <authorList>
            <person name="Lasarre B."/>
            <person name="Mckinlay J.B."/>
        </authorList>
    </citation>
    <scope>NUCLEOTIDE SEQUENCE [LARGE SCALE GENOMIC DNA]</scope>
    <source>
        <strain evidence="1 2">DSM 11290</strain>
    </source>
</reference>
<accession>A0A327JKR3</accession>
<dbReference type="EMBL" id="NPEV01000027">
    <property type="protein sequence ID" value="RAI26681.1"/>
    <property type="molecule type" value="Genomic_DNA"/>
</dbReference>
<organism evidence="1 2">
    <name type="scientific">Rhodobium orientis</name>
    <dbReference type="NCBI Taxonomy" id="34017"/>
    <lineage>
        <taxon>Bacteria</taxon>
        <taxon>Pseudomonadati</taxon>
        <taxon>Pseudomonadota</taxon>
        <taxon>Alphaproteobacteria</taxon>
        <taxon>Hyphomicrobiales</taxon>
        <taxon>Rhodobiaceae</taxon>
        <taxon>Rhodobium</taxon>
    </lineage>
</organism>
<gene>
    <name evidence="1" type="ORF">CH339_13110</name>
</gene>
<protein>
    <recommendedName>
        <fullName evidence="3">DUF2849 domain-containing protein</fullName>
    </recommendedName>
</protein>
<dbReference type="OrthoDB" id="9815695at2"/>
<evidence type="ECO:0000313" key="1">
    <source>
        <dbReference type="EMBL" id="RAI26681.1"/>
    </source>
</evidence>
<sequence length="99" mass="10662">MKSITANRLKDGEAVWLDARGAWVTDARRAAVFRSDDEAAAMLETVSRQADVVVEPYAIDVTVEAGTMVPVRLRERIRARGPTVRTDLGPQAALAAVAA</sequence>
<dbReference type="RefSeq" id="WP_111434821.1">
    <property type="nucleotide sequence ID" value="NZ_JACIGG010000026.1"/>
</dbReference>